<evidence type="ECO:0000313" key="7">
    <source>
        <dbReference type="EMBL" id="CAG8414425.1"/>
    </source>
</evidence>
<reference evidence="7" key="1">
    <citation type="submission" date="2021-07" db="EMBL/GenBank/DDBJ databases">
        <authorList>
            <person name="Branca A.L. A."/>
        </authorList>
    </citation>
    <scope>NUCLEOTIDE SEQUENCE</scope>
</reference>
<feature type="compositionally biased region" description="Low complexity" evidence="5">
    <location>
        <begin position="118"/>
        <end position="141"/>
    </location>
</feature>
<dbReference type="GO" id="GO:0006355">
    <property type="term" value="P:regulation of DNA-templated transcription"/>
    <property type="evidence" value="ECO:0007669"/>
    <property type="project" value="InterPro"/>
</dbReference>
<evidence type="ECO:0000256" key="3">
    <source>
        <dbReference type="ARBA" id="ARBA00022833"/>
    </source>
</evidence>
<dbReference type="PROSITE" id="PS50114">
    <property type="entry name" value="GATA_ZN_FINGER_2"/>
    <property type="match status" value="1"/>
</dbReference>
<dbReference type="AlphaFoldDB" id="A0A9W4NV29"/>
<evidence type="ECO:0000259" key="6">
    <source>
        <dbReference type="PROSITE" id="PS50114"/>
    </source>
</evidence>
<organism evidence="7 9">
    <name type="scientific">Penicillium salamii</name>
    <dbReference type="NCBI Taxonomy" id="1612424"/>
    <lineage>
        <taxon>Eukaryota</taxon>
        <taxon>Fungi</taxon>
        <taxon>Dikarya</taxon>
        <taxon>Ascomycota</taxon>
        <taxon>Pezizomycotina</taxon>
        <taxon>Eurotiomycetes</taxon>
        <taxon>Eurotiomycetidae</taxon>
        <taxon>Eurotiales</taxon>
        <taxon>Aspergillaceae</taxon>
        <taxon>Penicillium</taxon>
    </lineage>
</organism>
<keyword evidence="3" id="KW-0862">Zinc</keyword>
<evidence type="ECO:0000313" key="10">
    <source>
        <dbReference type="Proteomes" id="UP001152649"/>
    </source>
</evidence>
<evidence type="ECO:0000256" key="5">
    <source>
        <dbReference type="SAM" id="MobiDB-lite"/>
    </source>
</evidence>
<feature type="region of interest" description="Disordered" evidence="5">
    <location>
        <begin position="96"/>
        <end position="141"/>
    </location>
</feature>
<dbReference type="OrthoDB" id="2162994at2759"/>
<name>A0A9W4NV29_9EURO</name>
<feature type="compositionally biased region" description="Basic residues" evidence="5">
    <location>
        <begin position="107"/>
        <end position="117"/>
    </location>
</feature>
<dbReference type="EMBL" id="CAJVPA010000227">
    <property type="protein sequence ID" value="CAG8414425.1"/>
    <property type="molecule type" value="Genomic_DNA"/>
</dbReference>
<evidence type="ECO:0000313" key="9">
    <source>
        <dbReference type="Proteomes" id="UP001152646"/>
    </source>
</evidence>
<keyword evidence="2 4" id="KW-0863">Zinc-finger</keyword>
<keyword evidence="1" id="KW-0479">Metal-binding</keyword>
<dbReference type="GO" id="GO:0008270">
    <property type="term" value="F:zinc ion binding"/>
    <property type="evidence" value="ECO:0007669"/>
    <property type="project" value="UniProtKB-KW"/>
</dbReference>
<dbReference type="InterPro" id="IPR051140">
    <property type="entry name" value="GATA_TF"/>
</dbReference>
<dbReference type="Pfam" id="PF00320">
    <property type="entry name" value="GATA"/>
    <property type="match status" value="1"/>
</dbReference>
<evidence type="ECO:0000313" key="8">
    <source>
        <dbReference type="EMBL" id="CAG8431795.1"/>
    </source>
</evidence>
<dbReference type="Proteomes" id="UP001152646">
    <property type="component" value="Unassembled WGS sequence"/>
</dbReference>
<feature type="domain" description="GATA-type" evidence="6">
    <location>
        <begin position="348"/>
        <end position="383"/>
    </location>
</feature>
<evidence type="ECO:0000256" key="2">
    <source>
        <dbReference type="ARBA" id="ARBA00022771"/>
    </source>
</evidence>
<dbReference type="PANTHER" id="PTHR45658">
    <property type="entry name" value="GATA TRANSCRIPTION FACTOR"/>
    <property type="match status" value="1"/>
</dbReference>
<dbReference type="InterPro" id="IPR013088">
    <property type="entry name" value="Znf_NHR/GATA"/>
</dbReference>
<dbReference type="SUPFAM" id="SSF57716">
    <property type="entry name" value="Glucocorticoid receptor-like (DNA-binding domain)"/>
    <property type="match status" value="1"/>
</dbReference>
<dbReference type="InterPro" id="IPR000679">
    <property type="entry name" value="Znf_GATA"/>
</dbReference>
<dbReference type="GO" id="GO:0043565">
    <property type="term" value="F:sequence-specific DNA binding"/>
    <property type="evidence" value="ECO:0007669"/>
    <property type="project" value="InterPro"/>
</dbReference>
<accession>A0A9W4NV29</accession>
<gene>
    <name evidence="8" type="ORF">PSALAMII_LOCUS11641</name>
    <name evidence="7" type="ORF">PSALAMII_LOCUS9537</name>
</gene>
<sequence length="396" mass="44208">MVLLKEHSKDTNDEDQGLMPRQQLPSIQEIFGETHPLAISTGQSYAWPADTRHAAPPASPAMYGIEHSNEEAPSNEQGLFFKTPTVERSLGIVPPTNVLKHPEVNHPKSHSSRRSHFSRTFSRRLSVENSTSSSVSSQEASVPRHHFCRPKILLPSTSPNDCSLNEPYNFSTHPDVSIPQPGSVSCGPVDPTQPSFTEPPNMSRELHTRRISILIPPESQHVCQSEKNTPSFLDFRLSFHVIETVSAQTLALVQYHSAMSQSDSHQRTLPGPSITEVNRLLCQEQQKQDALIHIRDELVRFNQKQFSAQHPIPASACTANEAGRGLCSSVAKQGKTYKASKRRNQWHRDDDLRCHGCNRSETPEWRRGPDGSRTLCNACGLHYAKLSQRTSYFDGG</sequence>
<comment type="caution">
    <text evidence="7">The sequence shown here is derived from an EMBL/GenBank/DDBJ whole genome shotgun (WGS) entry which is preliminary data.</text>
</comment>
<keyword evidence="10" id="KW-1185">Reference proteome</keyword>
<dbReference type="EMBL" id="CAJVPG010000474">
    <property type="protein sequence ID" value="CAG8431795.1"/>
    <property type="molecule type" value="Genomic_DNA"/>
</dbReference>
<dbReference type="Proteomes" id="UP001152649">
    <property type="component" value="Unassembled WGS sequence"/>
</dbReference>
<dbReference type="CDD" id="cd00202">
    <property type="entry name" value="ZnF_GATA"/>
    <property type="match status" value="1"/>
</dbReference>
<dbReference type="PANTHER" id="PTHR45658:SF122">
    <property type="entry name" value="GATA ZINC FINGER DOMAIN-CONTAINING PROTEIN 6"/>
    <property type="match status" value="1"/>
</dbReference>
<evidence type="ECO:0000256" key="1">
    <source>
        <dbReference type="ARBA" id="ARBA00022723"/>
    </source>
</evidence>
<dbReference type="SMART" id="SM00401">
    <property type="entry name" value="ZnF_GATA"/>
    <property type="match status" value="1"/>
</dbReference>
<dbReference type="Gene3D" id="3.30.50.10">
    <property type="entry name" value="Erythroid Transcription Factor GATA-1, subunit A"/>
    <property type="match status" value="1"/>
</dbReference>
<proteinExistence type="predicted"/>
<protein>
    <recommendedName>
        <fullName evidence="6">GATA-type domain-containing protein</fullName>
    </recommendedName>
</protein>
<evidence type="ECO:0000256" key="4">
    <source>
        <dbReference type="PROSITE-ProRule" id="PRU00094"/>
    </source>
</evidence>